<organism evidence="1 2">
    <name type="scientific">Ixodes persulcatus</name>
    <name type="common">Taiga tick</name>
    <dbReference type="NCBI Taxonomy" id="34615"/>
    <lineage>
        <taxon>Eukaryota</taxon>
        <taxon>Metazoa</taxon>
        <taxon>Ecdysozoa</taxon>
        <taxon>Arthropoda</taxon>
        <taxon>Chelicerata</taxon>
        <taxon>Arachnida</taxon>
        <taxon>Acari</taxon>
        <taxon>Parasitiformes</taxon>
        <taxon>Ixodida</taxon>
        <taxon>Ixodoidea</taxon>
        <taxon>Ixodidae</taxon>
        <taxon>Ixodinae</taxon>
        <taxon>Ixodes</taxon>
    </lineage>
</organism>
<protein>
    <submittedName>
        <fullName evidence="1">Uncharacterized protein</fullName>
    </submittedName>
</protein>
<gene>
    <name evidence="1" type="ORF">HPB47_023679</name>
</gene>
<comment type="caution">
    <text evidence="1">The sequence shown here is derived from an EMBL/GenBank/DDBJ whole genome shotgun (WGS) entry which is preliminary data.</text>
</comment>
<dbReference type="Proteomes" id="UP000805193">
    <property type="component" value="Unassembled WGS sequence"/>
</dbReference>
<accession>A0AC60Q869</accession>
<evidence type="ECO:0000313" key="2">
    <source>
        <dbReference type="Proteomes" id="UP000805193"/>
    </source>
</evidence>
<name>A0AC60Q869_IXOPE</name>
<reference evidence="1 2" key="1">
    <citation type="journal article" date="2020" name="Cell">
        <title>Large-Scale Comparative Analyses of Tick Genomes Elucidate Their Genetic Diversity and Vector Capacities.</title>
        <authorList>
            <consortium name="Tick Genome and Microbiome Consortium (TIGMIC)"/>
            <person name="Jia N."/>
            <person name="Wang J."/>
            <person name="Shi W."/>
            <person name="Du L."/>
            <person name="Sun Y."/>
            <person name="Zhan W."/>
            <person name="Jiang J.F."/>
            <person name="Wang Q."/>
            <person name="Zhang B."/>
            <person name="Ji P."/>
            <person name="Bell-Sakyi L."/>
            <person name="Cui X.M."/>
            <person name="Yuan T.T."/>
            <person name="Jiang B.G."/>
            <person name="Yang W.F."/>
            <person name="Lam T.T."/>
            <person name="Chang Q.C."/>
            <person name="Ding S.J."/>
            <person name="Wang X.J."/>
            <person name="Zhu J.G."/>
            <person name="Ruan X.D."/>
            <person name="Zhao L."/>
            <person name="Wei J.T."/>
            <person name="Ye R.Z."/>
            <person name="Que T.C."/>
            <person name="Du C.H."/>
            <person name="Zhou Y.H."/>
            <person name="Cheng J.X."/>
            <person name="Dai P.F."/>
            <person name="Guo W.B."/>
            <person name="Han X.H."/>
            <person name="Huang E.J."/>
            <person name="Li L.F."/>
            <person name="Wei W."/>
            <person name="Gao Y.C."/>
            <person name="Liu J.Z."/>
            <person name="Shao H.Z."/>
            <person name="Wang X."/>
            <person name="Wang C.C."/>
            <person name="Yang T.C."/>
            <person name="Huo Q.B."/>
            <person name="Li W."/>
            <person name="Chen H.Y."/>
            <person name="Chen S.E."/>
            <person name="Zhou L.G."/>
            <person name="Ni X.B."/>
            <person name="Tian J.H."/>
            <person name="Sheng Y."/>
            <person name="Liu T."/>
            <person name="Pan Y.S."/>
            <person name="Xia L.Y."/>
            <person name="Li J."/>
            <person name="Zhao F."/>
            <person name="Cao W.C."/>
        </authorList>
    </citation>
    <scope>NUCLEOTIDE SEQUENCE [LARGE SCALE GENOMIC DNA]</scope>
    <source>
        <strain evidence="1">Iper-2018</strain>
    </source>
</reference>
<sequence length="219" mass="23764">MGTESVYIFPVRINLSQPKGYMNLSHCVHPPPPPSLAGDAGMITSSSPANPSASRDQQPKTSPDGHDQTPSHDGPCSPKPGVVEDGSLLCSGCEIPIQERFYLQALDRPWHTGCLRCCRCGAGLDTQASCFAREGRIYCKDDYLRAFVRCCACGSALAPRDLVMRVRGVSFHVACFRCASCHCPLLKGDVFGMRDNRVFCRLHFLGHSPSGKEDGKMGS</sequence>
<keyword evidence="2" id="KW-1185">Reference proteome</keyword>
<evidence type="ECO:0000313" key="1">
    <source>
        <dbReference type="EMBL" id="KAG0429364.1"/>
    </source>
</evidence>
<dbReference type="EMBL" id="JABSTQ010009418">
    <property type="protein sequence ID" value="KAG0429364.1"/>
    <property type="molecule type" value="Genomic_DNA"/>
</dbReference>
<proteinExistence type="predicted"/>